<proteinExistence type="predicted"/>
<dbReference type="PANTHER" id="PTHR43143:SF1">
    <property type="entry name" value="SERINE_THREONINE-PROTEIN PHOSPHATASE CPPED1"/>
    <property type="match status" value="1"/>
</dbReference>
<keyword evidence="1" id="KW-0732">Signal</keyword>
<dbReference type="Gene3D" id="3.60.21.10">
    <property type="match status" value="1"/>
</dbReference>
<name>A0A069S3Z9_PHOVU</name>
<dbReference type="RefSeq" id="WP_005843301.1">
    <property type="nucleotide sequence ID" value="NZ_JNHM01000148.1"/>
</dbReference>
<feature type="chain" id="PRO_5001668761" evidence="1">
    <location>
        <begin position="22"/>
        <end position="268"/>
    </location>
</feature>
<feature type="signal peptide" evidence="1">
    <location>
        <begin position="1"/>
        <end position="21"/>
    </location>
</feature>
<evidence type="ECO:0000313" key="4">
    <source>
        <dbReference type="Proteomes" id="UP000027661"/>
    </source>
</evidence>
<dbReference type="Proteomes" id="UP000027661">
    <property type="component" value="Unassembled WGS sequence"/>
</dbReference>
<dbReference type="GO" id="GO:0016787">
    <property type="term" value="F:hydrolase activity"/>
    <property type="evidence" value="ECO:0007669"/>
    <property type="project" value="InterPro"/>
</dbReference>
<dbReference type="AlphaFoldDB" id="A0A069S3Z9"/>
<dbReference type="GeneID" id="5303721"/>
<feature type="domain" description="Calcineurin-like phosphoesterase" evidence="2">
    <location>
        <begin position="54"/>
        <end position="226"/>
    </location>
</feature>
<dbReference type="PANTHER" id="PTHR43143">
    <property type="entry name" value="METALLOPHOSPHOESTERASE, CALCINEURIN SUPERFAMILY"/>
    <property type="match status" value="1"/>
</dbReference>
<dbReference type="InterPro" id="IPR051918">
    <property type="entry name" value="STPP_CPPED1"/>
</dbReference>
<evidence type="ECO:0000313" key="3">
    <source>
        <dbReference type="EMBL" id="KDS45137.1"/>
    </source>
</evidence>
<organism evidence="3 4">
    <name type="scientific">Phocaeicola vulgatus str. 3975 RP4</name>
    <dbReference type="NCBI Taxonomy" id="1339352"/>
    <lineage>
        <taxon>Bacteria</taxon>
        <taxon>Pseudomonadati</taxon>
        <taxon>Bacteroidota</taxon>
        <taxon>Bacteroidia</taxon>
        <taxon>Bacteroidales</taxon>
        <taxon>Bacteroidaceae</taxon>
        <taxon>Phocaeicola</taxon>
    </lineage>
</organism>
<accession>A0A069S3Z9</accession>
<dbReference type="InterPro" id="IPR004843">
    <property type="entry name" value="Calcineurin-like_PHP"/>
</dbReference>
<protein>
    <submittedName>
        <fullName evidence="3">Calcineurin-like phosphoesterase family protein</fullName>
    </submittedName>
</protein>
<dbReference type="Pfam" id="PF00149">
    <property type="entry name" value="Metallophos"/>
    <property type="match status" value="1"/>
</dbReference>
<comment type="caution">
    <text evidence="3">The sequence shown here is derived from an EMBL/GenBank/DDBJ whole genome shotgun (WGS) entry which is preliminary data.</text>
</comment>
<reference evidence="3 4" key="1">
    <citation type="submission" date="2014-04" db="EMBL/GenBank/DDBJ databases">
        <authorList>
            <person name="Sears C."/>
            <person name="Carroll K."/>
            <person name="Sack B.R."/>
            <person name="Qadri F."/>
            <person name="Myers L.L."/>
            <person name="Chung G.-T."/>
            <person name="Escheverria P."/>
            <person name="Fraser C.M."/>
            <person name="Sadzewicz L."/>
            <person name="Shefchek K.A."/>
            <person name="Tallon L."/>
            <person name="Das S.P."/>
            <person name="Daugherty S."/>
            <person name="Mongodin E.F."/>
        </authorList>
    </citation>
    <scope>NUCLEOTIDE SEQUENCE [LARGE SCALE GENOMIC DNA]</scope>
    <source>
        <strain evidence="3 4">3975 RP4</strain>
    </source>
</reference>
<dbReference type="EMBL" id="JNHM01000148">
    <property type="protein sequence ID" value="KDS45137.1"/>
    <property type="molecule type" value="Genomic_DNA"/>
</dbReference>
<dbReference type="PATRIC" id="fig|1339352.3.peg.3881"/>
<dbReference type="InterPro" id="IPR029052">
    <property type="entry name" value="Metallo-depent_PP-like"/>
</dbReference>
<dbReference type="SUPFAM" id="SSF56300">
    <property type="entry name" value="Metallo-dependent phosphatases"/>
    <property type="match status" value="1"/>
</dbReference>
<evidence type="ECO:0000256" key="1">
    <source>
        <dbReference type="SAM" id="SignalP"/>
    </source>
</evidence>
<sequence>MTNKLLFFVLLALCFSGCDMLETHPYDVHITGERELTNKNIQLIENKMQGKKTIRFAMISDTQRWYNSTEDVVKALNARGDIDFVIHGGDQSDFGVTKEFIWMRDIFNKFQMPYVCLLGNHDCLGTGEDAYRAIYGDPNFAFTAGNVRFICLNTNAMEYDYSEPVPDFNFIENELNNLSPEIEKTVFAMHVKPFEFVFNNNVAKIFQLYVNQFPKVQFCLYGHEHKFAVDDLFNDGVLYFQCPCIDKRIYLLFTIKEDGTYDYETVEF</sequence>
<gene>
    <name evidence="3" type="ORF">M099_4135</name>
</gene>
<evidence type="ECO:0000259" key="2">
    <source>
        <dbReference type="Pfam" id="PF00149"/>
    </source>
</evidence>